<comment type="caution">
    <text evidence="1">The sequence shown here is derived from an EMBL/GenBank/DDBJ whole genome shotgun (WGS) entry which is preliminary data.</text>
</comment>
<gene>
    <name evidence="1" type="ORF">EVA_14493</name>
</gene>
<organism evidence="1">
    <name type="scientific">gut metagenome</name>
    <dbReference type="NCBI Taxonomy" id="749906"/>
    <lineage>
        <taxon>unclassified sequences</taxon>
        <taxon>metagenomes</taxon>
        <taxon>organismal metagenomes</taxon>
    </lineage>
</organism>
<feature type="non-terminal residue" evidence="1">
    <location>
        <position position="1"/>
    </location>
</feature>
<sequence length="69" mass="7628">GAVDSVVYSADVDIARTPEENLAFVEESFARFHAAHLHLPDGQARIGFAGSEMKFDTKFDRCVTDRALK</sequence>
<protein>
    <submittedName>
        <fullName evidence="1">Uncharacterized protein</fullName>
    </submittedName>
</protein>
<proteinExistence type="predicted"/>
<accession>J9GDE1</accession>
<dbReference type="AlphaFoldDB" id="J9GDE1"/>
<reference evidence="1" key="1">
    <citation type="journal article" date="2012" name="PLoS ONE">
        <title>Gene sets for utilization of primary and secondary nutrition supplies in the distal gut of endangered iberian lynx.</title>
        <authorList>
            <person name="Alcaide M."/>
            <person name="Messina E."/>
            <person name="Richter M."/>
            <person name="Bargiela R."/>
            <person name="Peplies J."/>
            <person name="Huws S.A."/>
            <person name="Newbold C.J."/>
            <person name="Golyshin P.N."/>
            <person name="Simon M.A."/>
            <person name="Lopez G."/>
            <person name="Yakimov M.M."/>
            <person name="Ferrer M."/>
        </authorList>
    </citation>
    <scope>NUCLEOTIDE SEQUENCE</scope>
</reference>
<name>J9GDE1_9ZZZZ</name>
<evidence type="ECO:0000313" key="1">
    <source>
        <dbReference type="EMBL" id="EJW97399.1"/>
    </source>
</evidence>
<dbReference type="EMBL" id="AMCI01004782">
    <property type="protein sequence ID" value="EJW97399.1"/>
    <property type="molecule type" value="Genomic_DNA"/>
</dbReference>